<proteinExistence type="predicted"/>
<name>A0A8X6VF84_TRICX</name>
<comment type="caution">
    <text evidence="1">The sequence shown here is derived from an EMBL/GenBank/DDBJ whole genome shotgun (WGS) entry which is preliminary data.</text>
</comment>
<reference evidence="1" key="1">
    <citation type="submission" date="2020-08" db="EMBL/GenBank/DDBJ databases">
        <title>Multicomponent nature underlies the extraordinary mechanical properties of spider dragline silk.</title>
        <authorList>
            <person name="Kono N."/>
            <person name="Nakamura H."/>
            <person name="Mori M."/>
            <person name="Yoshida Y."/>
            <person name="Ohtoshi R."/>
            <person name="Malay A.D."/>
            <person name="Moran D.A.P."/>
            <person name="Tomita M."/>
            <person name="Numata K."/>
            <person name="Arakawa K."/>
        </authorList>
    </citation>
    <scope>NUCLEOTIDE SEQUENCE</scope>
</reference>
<dbReference type="EMBL" id="BMAU01021243">
    <property type="protein sequence ID" value="GFY03875.1"/>
    <property type="molecule type" value="Genomic_DNA"/>
</dbReference>
<accession>A0A8X6VF84</accession>
<gene>
    <name evidence="1" type="ORF">TNCV_1196551</name>
</gene>
<dbReference type="AlphaFoldDB" id="A0A8X6VF84"/>
<evidence type="ECO:0000313" key="1">
    <source>
        <dbReference type="EMBL" id="GFY03875.1"/>
    </source>
</evidence>
<organism evidence="1 2">
    <name type="scientific">Trichonephila clavipes</name>
    <name type="common">Golden silk orbweaver</name>
    <name type="synonym">Nephila clavipes</name>
    <dbReference type="NCBI Taxonomy" id="2585209"/>
    <lineage>
        <taxon>Eukaryota</taxon>
        <taxon>Metazoa</taxon>
        <taxon>Ecdysozoa</taxon>
        <taxon>Arthropoda</taxon>
        <taxon>Chelicerata</taxon>
        <taxon>Arachnida</taxon>
        <taxon>Araneae</taxon>
        <taxon>Araneomorphae</taxon>
        <taxon>Entelegynae</taxon>
        <taxon>Araneoidea</taxon>
        <taxon>Nephilidae</taxon>
        <taxon>Trichonephila</taxon>
    </lineage>
</organism>
<dbReference type="Proteomes" id="UP000887159">
    <property type="component" value="Unassembled WGS sequence"/>
</dbReference>
<keyword evidence="2" id="KW-1185">Reference proteome</keyword>
<evidence type="ECO:0000313" key="2">
    <source>
        <dbReference type="Proteomes" id="UP000887159"/>
    </source>
</evidence>
<sequence length="131" mass="15026">MFWIASIFMVHQISYSIFEVRGEAIPVMPLRENRNDNSAGSLSRTMFRNQCNEWQKDDMRCGRGSLVVKVTNSWRVMSSSQEPLKTHPIGEQFTLNQSSALTSSDWRGVVVRRGEYRTQESSSSLDYGLKL</sequence>
<protein>
    <submittedName>
        <fullName evidence="1">Uncharacterized protein</fullName>
    </submittedName>
</protein>